<dbReference type="RefSeq" id="XP_005833153.1">
    <property type="nucleotide sequence ID" value="XM_005833096.1"/>
</dbReference>
<evidence type="ECO:0000313" key="6">
    <source>
        <dbReference type="EMBL" id="EKX46173.1"/>
    </source>
</evidence>
<keyword evidence="8" id="KW-1185">Reference proteome</keyword>
<sequence length="118" mass="12938">MPPKQPQGKGKADAASSKAQSSKKDAGGGKAKKKKWSKGKQKEKLNAAVFFDKNLYEKLKKEVPSYKLITPSIISERMRCNVSMARRAIVDLESKGMIRAISKHASQSIYTRALAGAE</sequence>
<organism evidence="6">
    <name type="scientific">Guillardia theta (strain CCMP2712)</name>
    <name type="common">Cryptophyte</name>
    <dbReference type="NCBI Taxonomy" id="905079"/>
    <lineage>
        <taxon>Eukaryota</taxon>
        <taxon>Cryptophyceae</taxon>
        <taxon>Pyrenomonadales</taxon>
        <taxon>Geminigeraceae</taxon>
        <taxon>Guillardia</taxon>
    </lineage>
</organism>
<dbReference type="Pfam" id="PF03297">
    <property type="entry name" value="Ribosomal_S25"/>
    <property type="match status" value="1"/>
</dbReference>
<dbReference type="OrthoDB" id="10263513at2759"/>
<keyword evidence="2 4" id="KW-0689">Ribosomal protein</keyword>
<dbReference type="STRING" id="905079.L1JCA0"/>
<evidence type="ECO:0000313" key="8">
    <source>
        <dbReference type="Proteomes" id="UP000011087"/>
    </source>
</evidence>
<comment type="similarity">
    <text evidence="1 4">Belongs to the eukaryotic ribosomal protein eS25 family.</text>
</comment>
<feature type="compositionally biased region" description="Basic residues" evidence="5">
    <location>
        <begin position="30"/>
        <end position="39"/>
    </location>
</feature>
<dbReference type="FunFam" id="3.30.63.20:FF:000001">
    <property type="entry name" value="40S ribosomal protein S25"/>
    <property type="match status" value="1"/>
</dbReference>
<dbReference type="PaxDb" id="55529-EKX46173"/>
<feature type="region of interest" description="Disordered" evidence="5">
    <location>
        <begin position="1"/>
        <end position="42"/>
    </location>
</feature>
<evidence type="ECO:0000313" key="7">
    <source>
        <dbReference type="EnsemblProtists" id="EKX46173"/>
    </source>
</evidence>
<proteinExistence type="inferred from homology"/>
<dbReference type="GO" id="GO:1990904">
    <property type="term" value="C:ribonucleoprotein complex"/>
    <property type="evidence" value="ECO:0007669"/>
    <property type="project" value="UniProtKB-KW"/>
</dbReference>
<evidence type="ECO:0000256" key="3">
    <source>
        <dbReference type="ARBA" id="ARBA00023274"/>
    </source>
</evidence>
<evidence type="ECO:0000256" key="1">
    <source>
        <dbReference type="ARBA" id="ARBA00009106"/>
    </source>
</evidence>
<dbReference type="Gene3D" id="3.30.63.20">
    <property type="match status" value="1"/>
</dbReference>
<dbReference type="eggNOG" id="KOG1767">
    <property type="taxonomic scope" value="Eukaryota"/>
</dbReference>
<reference evidence="7" key="3">
    <citation type="submission" date="2016-03" db="UniProtKB">
        <authorList>
            <consortium name="EnsemblProtists"/>
        </authorList>
    </citation>
    <scope>IDENTIFICATION</scope>
</reference>
<accession>L1JCA0</accession>
<reference evidence="6 8" key="1">
    <citation type="journal article" date="2012" name="Nature">
        <title>Algal genomes reveal evolutionary mosaicism and the fate of nucleomorphs.</title>
        <authorList>
            <consortium name="DOE Joint Genome Institute"/>
            <person name="Curtis B.A."/>
            <person name="Tanifuji G."/>
            <person name="Burki F."/>
            <person name="Gruber A."/>
            <person name="Irimia M."/>
            <person name="Maruyama S."/>
            <person name="Arias M.C."/>
            <person name="Ball S.G."/>
            <person name="Gile G.H."/>
            <person name="Hirakawa Y."/>
            <person name="Hopkins J.F."/>
            <person name="Kuo A."/>
            <person name="Rensing S.A."/>
            <person name="Schmutz J."/>
            <person name="Symeonidi A."/>
            <person name="Elias M."/>
            <person name="Eveleigh R.J."/>
            <person name="Herman E.K."/>
            <person name="Klute M.J."/>
            <person name="Nakayama T."/>
            <person name="Obornik M."/>
            <person name="Reyes-Prieto A."/>
            <person name="Armbrust E.V."/>
            <person name="Aves S.J."/>
            <person name="Beiko R.G."/>
            <person name="Coutinho P."/>
            <person name="Dacks J.B."/>
            <person name="Durnford D.G."/>
            <person name="Fast N.M."/>
            <person name="Green B.R."/>
            <person name="Grisdale C.J."/>
            <person name="Hempel F."/>
            <person name="Henrissat B."/>
            <person name="Hoppner M.P."/>
            <person name="Ishida K."/>
            <person name="Kim E."/>
            <person name="Koreny L."/>
            <person name="Kroth P.G."/>
            <person name="Liu Y."/>
            <person name="Malik S.B."/>
            <person name="Maier U.G."/>
            <person name="McRose D."/>
            <person name="Mock T."/>
            <person name="Neilson J.A."/>
            <person name="Onodera N.T."/>
            <person name="Poole A.M."/>
            <person name="Pritham E.J."/>
            <person name="Richards T.A."/>
            <person name="Rocap G."/>
            <person name="Roy S.W."/>
            <person name="Sarai C."/>
            <person name="Schaack S."/>
            <person name="Shirato S."/>
            <person name="Slamovits C.H."/>
            <person name="Spencer D.F."/>
            <person name="Suzuki S."/>
            <person name="Worden A.Z."/>
            <person name="Zauner S."/>
            <person name="Barry K."/>
            <person name="Bell C."/>
            <person name="Bharti A.K."/>
            <person name="Crow J.A."/>
            <person name="Grimwood J."/>
            <person name="Kramer R."/>
            <person name="Lindquist E."/>
            <person name="Lucas S."/>
            <person name="Salamov A."/>
            <person name="McFadden G.I."/>
            <person name="Lane C.E."/>
            <person name="Keeling P.J."/>
            <person name="Gray M.W."/>
            <person name="Grigoriev I.V."/>
            <person name="Archibald J.M."/>
        </authorList>
    </citation>
    <scope>NUCLEOTIDE SEQUENCE</scope>
    <source>
        <strain evidence="6 8">CCMP2712</strain>
    </source>
</reference>
<dbReference type="EMBL" id="JH992995">
    <property type="protein sequence ID" value="EKX46173.1"/>
    <property type="molecule type" value="Genomic_DNA"/>
</dbReference>
<evidence type="ECO:0000256" key="5">
    <source>
        <dbReference type="SAM" id="MobiDB-lite"/>
    </source>
</evidence>
<dbReference type="KEGG" id="gtt:GUITHDRAFT_94344"/>
<evidence type="ECO:0000256" key="2">
    <source>
        <dbReference type="ARBA" id="ARBA00022980"/>
    </source>
</evidence>
<dbReference type="EnsemblProtists" id="EKX46173">
    <property type="protein sequence ID" value="EKX46173"/>
    <property type="gene ID" value="GUITHDRAFT_94344"/>
</dbReference>
<name>L1JCA0_GUITC</name>
<dbReference type="Proteomes" id="UP000011087">
    <property type="component" value="Unassembled WGS sequence"/>
</dbReference>
<reference evidence="8" key="2">
    <citation type="submission" date="2012-11" db="EMBL/GenBank/DDBJ databases">
        <authorList>
            <person name="Kuo A."/>
            <person name="Curtis B.A."/>
            <person name="Tanifuji G."/>
            <person name="Burki F."/>
            <person name="Gruber A."/>
            <person name="Irimia M."/>
            <person name="Maruyama S."/>
            <person name="Arias M.C."/>
            <person name="Ball S.G."/>
            <person name="Gile G.H."/>
            <person name="Hirakawa Y."/>
            <person name="Hopkins J.F."/>
            <person name="Rensing S.A."/>
            <person name="Schmutz J."/>
            <person name="Symeonidi A."/>
            <person name="Elias M."/>
            <person name="Eveleigh R.J."/>
            <person name="Herman E.K."/>
            <person name="Klute M.J."/>
            <person name="Nakayama T."/>
            <person name="Obornik M."/>
            <person name="Reyes-Prieto A."/>
            <person name="Armbrust E.V."/>
            <person name="Aves S.J."/>
            <person name="Beiko R.G."/>
            <person name="Coutinho P."/>
            <person name="Dacks J.B."/>
            <person name="Durnford D.G."/>
            <person name="Fast N.M."/>
            <person name="Green B.R."/>
            <person name="Grisdale C."/>
            <person name="Hempe F."/>
            <person name="Henrissat B."/>
            <person name="Hoppner M.P."/>
            <person name="Ishida K.-I."/>
            <person name="Kim E."/>
            <person name="Koreny L."/>
            <person name="Kroth P.G."/>
            <person name="Liu Y."/>
            <person name="Malik S.-B."/>
            <person name="Maier U.G."/>
            <person name="McRose D."/>
            <person name="Mock T."/>
            <person name="Neilson J.A."/>
            <person name="Onodera N.T."/>
            <person name="Poole A.M."/>
            <person name="Pritham E.J."/>
            <person name="Richards T.A."/>
            <person name="Rocap G."/>
            <person name="Roy S.W."/>
            <person name="Sarai C."/>
            <person name="Schaack S."/>
            <person name="Shirato S."/>
            <person name="Slamovits C.H."/>
            <person name="Spencer D.F."/>
            <person name="Suzuki S."/>
            <person name="Worden A.Z."/>
            <person name="Zauner S."/>
            <person name="Barry K."/>
            <person name="Bell C."/>
            <person name="Bharti A.K."/>
            <person name="Crow J.A."/>
            <person name="Grimwood J."/>
            <person name="Kramer R."/>
            <person name="Lindquist E."/>
            <person name="Lucas S."/>
            <person name="Salamov A."/>
            <person name="McFadden G.I."/>
            <person name="Lane C.E."/>
            <person name="Keeling P.J."/>
            <person name="Gray M.W."/>
            <person name="Grigoriev I.V."/>
            <person name="Archibald J.M."/>
        </authorList>
    </citation>
    <scope>NUCLEOTIDE SEQUENCE</scope>
    <source>
        <strain evidence="8">CCMP2712</strain>
    </source>
</reference>
<dbReference type="PANTHER" id="PTHR12850">
    <property type="entry name" value="40S RIBOSOMAL PROTEIN S25"/>
    <property type="match status" value="1"/>
</dbReference>
<dbReference type="GeneID" id="17303042"/>
<evidence type="ECO:0000256" key="4">
    <source>
        <dbReference type="RuleBase" id="RU366057"/>
    </source>
</evidence>
<dbReference type="OMA" id="RIVHHSG"/>
<protein>
    <recommendedName>
        <fullName evidence="4">40S ribosomal protein S25</fullName>
    </recommendedName>
</protein>
<gene>
    <name evidence="6" type="primary">RPS25e</name>
    <name evidence="6" type="ORF">GUITHDRAFT_94344</name>
</gene>
<dbReference type="InterPro" id="IPR004977">
    <property type="entry name" value="Ribosomal_eS25"/>
</dbReference>
<dbReference type="AlphaFoldDB" id="L1JCA0"/>
<dbReference type="HOGENOM" id="CLU_129470_0_2_1"/>
<dbReference type="GO" id="GO:0005840">
    <property type="term" value="C:ribosome"/>
    <property type="evidence" value="ECO:0007669"/>
    <property type="project" value="UniProtKB-KW"/>
</dbReference>
<keyword evidence="3 4" id="KW-0687">Ribonucleoprotein</keyword>